<dbReference type="WBParaSite" id="Pan_g23228.t1">
    <property type="protein sequence ID" value="Pan_g23228.t1"/>
    <property type="gene ID" value="Pan_g23228"/>
</dbReference>
<organism evidence="3 4">
    <name type="scientific">Panagrellus redivivus</name>
    <name type="common">Microworm</name>
    <dbReference type="NCBI Taxonomy" id="6233"/>
    <lineage>
        <taxon>Eukaryota</taxon>
        <taxon>Metazoa</taxon>
        <taxon>Ecdysozoa</taxon>
        <taxon>Nematoda</taxon>
        <taxon>Chromadorea</taxon>
        <taxon>Rhabditida</taxon>
        <taxon>Tylenchina</taxon>
        <taxon>Panagrolaimomorpha</taxon>
        <taxon>Panagrolaimoidea</taxon>
        <taxon>Panagrolaimidae</taxon>
        <taxon>Panagrellus</taxon>
    </lineage>
</organism>
<accession>A0A7E4VP86</accession>
<evidence type="ECO:0000313" key="3">
    <source>
        <dbReference type="Proteomes" id="UP000492821"/>
    </source>
</evidence>
<reference evidence="4" key="2">
    <citation type="submission" date="2020-10" db="UniProtKB">
        <authorList>
            <consortium name="WormBaseParasite"/>
        </authorList>
    </citation>
    <scope>IDENTIFICATION</scope>
</reference>
<protein>
    <submittedName>
        <fullName evidence="4">SLC12 domain-containing protein</fullName>
    </submittedName>
</protein>
<feature type="signal peptide" evidence="2">
    <location>
        <begin position="1"/>
        <end position="19"/>
    </location>
</feature>
<dbReference type="Proteomes" id="UP000492821">
    <property type="component" value="Unassembled WGS sequence"/>
</dbReference>
<sequence>MWQHNVVLFVIWLPSVIVGRDHPDKAKFTEQDAEIRVLGWALLGIWITAIVYMTRDFFFPSIFGSTSSKTAQCVAYRAIAAAKQTKTPVLLIVEQDETGQVARHTIIRQRSSLIETLGTRQQSAYV</sequence>
<keyword evidence="1" id="KW-0812">Transmembrane</keyword>
<evidence type="ECO:0000313" key="4">
    <source>
        <dbReference type="WBParaSite" id="Pan_g23228.t1"/>
    </source>
</evidence>
<proteinExistence type="predicted"/>
<keyword evidence="3" id="KW-1185">Reference proteome</keyword>
<evidence type="ECO:0000256" key="1">
    <source>
        <dbReference type="SAM" id="Phobius"/>
    </source>
</evidence>
<feature type="transmembrane region" description="Helical" evidence="1">
    <location>
        <begin position="35"/>
        <end position="53"/>
    </location>
</feature>
<evidence type="ECO:0000256" key="2">
    <source>
        <dbReference type="SAM" id="SignalP"/>
    </source>
</evidence>
<reference evidence="3" key="1">
    <citation type="journal article" date="2013" name="Genetics">
        <title>The draft genome and transcriptome of Panagrellus redivivus are shaped by the harsh demands of a free-living lifestyle.</title>
        <authorList>
            <person name="Srinivasan J."/>
            <person name="Dillman A.R."/>
            <person name="Macchietto M.G."/>
            <person name="Heikkinen L."/>
            <person name="Lakso M."/>
            <person name="Fracchia K.M."/>
            <person name="Antoshechkin I."/>
            <person name="Mortazavi A."/>
            <person name="Wong G."/>
            <person name="Sternberg P.W."/>
        </authorList>
    </citation>
    <scope>NUCLEOTIDE SEQUENCE [LARGE SCALE GENOMIC DNA]</scope>
    <source>
        <strain evidence="3">MT8872</strain>
    </source>
</reference>
<keyword evidence="1" id="KW-0472">Membrane</keyword>
<keyword evidence="1" id="KW-1133">Transmembrane helix</keyword>
<feature type="chain" id="PRO_5028863747" evidence="2">
    <location>
        <begin position="20"/>
        <end position="126"/>
    </location>
</feature>
<name>A0A7E4VP86_PANRE</name>
<dbReference type="AlphaFoldDB" id="A0A7E4VP86"/>
<keyword evidence="2" id="KW-0732">Signal</keyword>